<dbReference type="Pfam" id="PF13910">
    <property type="entry name" value="DUF4209"/>
    <property type="match status" value="1"/>
</dbReference>
<protein>
    <submittedName>
        <fullName evidence="4">DUF4209 domain-containing protein</fullName>
    </submittedName>
</protein>
<evidence type="ECO:0000259" key="2">
    <source>
        <dbReference type="Pfam" id="PF13910"/>
    </source>
</evidence>
<feature type="region of interest" description="Disordered" evidence="1">
    <location>
        <begin position="609"/>
        <end position="642"/>
    </location>
</feature>
<dbReference type="Proteomes" id="UP001218170">
    <property type="component" value="Unassembled WGS sequence"/>
</dbReference>
<evidence type="ECO:0000256" key="1">
    <source>
        <dbReference type="SAM" id="MobiDB-lite"/>
    </source>
</evidence>
<dbReference type="RefSeq" id="WP_274263745.1">
    <property type="nucleotide sequence ID" value="NZ_JAQZCI010000001.1"/>
</dbReference>
<dbReference type="InterPro" id="IPR055804">
    <property type="entry name" value="DUF7380"/>
</dbReference>
<proteinExistence type="predicted"/>
<name>A0ABT5SE97_9MICO</name>
<feature type="compositionally biased region" description="Basic and acidic residues" evidence="1">
    <location>
        <begin position="609"/>
        <end position="622"/>
    </location>
</feature>
<keyword evidence="5" id="KW-1185">Reference proteome</keyword>
<comment type="caution">
    <text evidence="4">The sequence shown here is derived from an EMBL/GenBank/DDBJ whole genome shotgun (WGS) entry which is preliminary data.</text>
</comment>
<dbReference type="InterPro" id="IPR025209">
    <property type="entry name" value="DUF4209"/>
</dbReference>
<feature type="domain" description="DUF7380" evidence="3">
    <location>
        <begin position="52"/>
        <end position="177"/>
    </location>
</feature>
<sequence length="642" mass="71207">MTRPKADDRDDSDKWRAALRQMEDSAVFRAEPIDGEERLPSLWGRLRDFGHAASSTEETELAILLSQVASFSARPDDWVAPYEPMLNMVEGRTAAPDDLSQRQLDILMAVADDLRDPLLRARVCDVLAIRGTGSQRFRWYEAEVNAVLQATLSGERWLRDRDAWDRALLIGRRLGPALQTQLQALATALTQYALSAESSDFPGSVADLLAKHSMARDHASPIAARMRAIAQADSSEAARGYLVRAATWHRIAGKLDAAFADRLSLVRHLMSEAARLDGEADSNARHRSAHLYERALKELREIPRRRREELGVGELTAELASLIRAAGAATLGTMGVFESDAVDLSDSRKQSVEAVSGREPIEALMAFVALMPTASYANERSQAEKMISEHPLQSLFSNVHYSRDGRVIHRSAGRGGPPIYGEDPAIWRQMIQSYEFRIALMAQGALAPAWVALSNEHRLTMANFMEITRGSSIVPSDRERLLAQALYYGYDGDFITAAQLLAPQIEHIVRLHLRNAGQQTSTLENGVEQEVGLSALMSRDAVTEIFGEDIAFEIRALFCGPIGPNLRNEIAHGLVSDESVGSVQALYCWWFVLHLVFLPFWNRLHDAETADSHEPAEREQHSTEPGMSSGDRQPERGTPTRS</sequence>
<dbReference type="EMBL" id="JAQZCI010000001">
    <property type="protein sequence ID" value="MDD7961117.1"/>
    <property type="molecule type" value="Genomic_DNA"/>
</dbReference>
<organism evidence="4 5">
    <name type="scientific">Microbacterium thalli</name>
    <dbReference type="NCBI Taxonomy" id="3027921"/>
    <lineage>
        <taxon>Bacteria</taxon>
        <taxon>Bacillati</taxon>
        <taxon>Actinomycetota</taxon>
        <taxon>Actinomycetes</taxon>
        <taxon>Micrococcales</taxon>
        <taxon>Microbacteriaceae</taxon>
        <taxon>Microbacterium</taxon>
    </lineage>
</organism>
<gene>
    <name evidence="4" type="ORF">PUW80_01990</name>
</gene>
<feature type="domain" description="DUF4209" evidence="2">
    <location>
        <begin position="505"/>
        <end position="594"/>
    </location>
</feature>
<evidence type="ECO:0000313" key="5">
    <source>
        <dbReference type="Proteomes" id="UP001218170"/>
    </source>
</evidence>
<reference evidence="4 5" key="1">
    <citation type="submission" date="2023-02" db="EMBL/GenBank/DDBJ databases">
        <title>Study of novel species of the Microbacterium genus.</title>
        <authorList>
            <person name="Arroyo-Herrera I."/>
            <person name="Roman-Ponce B."/>
            <person name="Vasquez-Murrieta M.S."/>
        </authorList>
    </citation>
    <scope>NUCLEOTIDE SEQUENCE [LARGE SCALE GENOMIC DNA]</scope>
    <source>
        <strain evidence="4 5">NE1TT3</strain>
    </source>
</reference>
<dbReference type="Pfam" id="PF24098">
    <property type="entry name" value="DUF7380"/>
    <property type="match status" value="1"/>
</dbReference>
<accession>A0ABT5SE97</accession>
<evidence type="ECO:0000259" key="3">
    <source>
        <dbReference type="Pfam" id="PF24098"/>
    </source>
</evidence>
<evidence type="ECO:0000313" key="4">
    <source>
        <dbReference type="EMBL" id="MDD7961117.1"/>
    </source>
</evidence>